<proteinExistence type="predicted"/>
<dbReference type="OrthoDB" id="187186at2157"/>
<dbReference type="PANTHER" id="PTHR39324:SF1">
    <property type="entry name" value="CALCIUM DODECIN"/>
    <property type="match status" value="1"/>
</dbReference>
<accession>A0A7D5M838</accession>
<gene>
    <name evidence="1" type="ORF">C5F50_09270</name>
</gene>
<dbReference type="RefSeq" id="WP_179371119.1">
    <property type="nucleotide sequence ID" value="NZ_CP026995.1"/>
</dbReference>
<dbReference type="PANTHER" id="PTHR39324">
    <property type="entry name" value="CALCIUM DODECIN"/>
    <property type="match status" value="1"/>
</dbReference>
<dbReference type="InterPro" id="IPR036694">
    <property type="entry name" value="Dodecin-like_sf"/>
</dbReference>
<dbReference type="GeneID" id="56068293"/>
<dbReference type="Gene3D" id="3.30.1660.10">
    <property type="entry name" value="Flavin-binding protein dodecin"/>
    <property type="match status" value="1"/>
</dbReference>
<dbReference type="EMBL" id="CP026995">
    <property type="protein sequence ID" value="QLH07247.1"/>
    <property type="molecule type" value="Genomic_DNA"/>
</dbReference>
<organism evidence="1 2">
    <name type="scientific">Nitrosopumilus ureiphilus</name>
    <dbReference type="NCBI Taxonomy" id="1470067"/>
    <lineage>
        <taxon>Archaea</taxon>
        <taxon>Nitrososphaerota</taxon>
        <taxon>Nitrososphaeria</taxon>
        <taxon>Nitrosopumilales</taxon>
        <taxon>Nitrosopumilaceae</taxon>
        <taxon>Nitrosopumilus</taxon>
    </lineage>
</organism>
<evidence type="ECO:0000313" key="2">
    <source>
        <dbReference type="Proteomes" id="UP000509478"/>
    </source>
</evidence>
<dbReference type="InterPro" id="IPR009923">
    <property type="entry name" value="Dodecin"/>
</dbReference>
<reference evidence="1 2" key="1">
    <citation type="submission" date="2018-02" db="EMBL/GenBank/DDBJ databases">
        <title>Complete genome of Nitrosopumilus ureaphilus PS0.</title>
        <authorList>
            <person name="Qin W."/>
            <person name="Zheng Y."/>
            <person name="Stahl D.A."/>
        </authorList>
    </citation>
    <scope>NUCLEOTIDE SEQUENCE [LARGE SCALE GENOMIC DNA]</scope>
    <source>
        <strain evidence="1 2">PS0</strain>
    </source>
</reference>
<sequence length="65" mass="7138">MVVKLIELIGTSSKSWEDSVESAISKAGESLKNIHAVDVLSFKAKVENGKISEYRTNVKIAFVIE</sequence>
<keyword evidence="2" id="KW-1185">Reference proteome</keyword>
<dbReference type="InterPro" id="IPR025543">
    <property type="entry name" value="Dodecin-like"/>
</dbReference>
<dbReference type="SUPFAM" id="SSF89807">
    <property type="entry name" value="Dodecin-like"/>
    <property type="match status" value="1"/>
</dbReference>
<dbReference type="KEGG" id="nue:C5F50_09270"/>
<dbReference type="AlphaFoldDB" id="A0A7D5M838"/>
<dbReference type="Pfam" id="PF07311">
    <property type="entry name" value="Dodecin"/>
    <property type="match status" value="1"/>
</dbReference>
<evidence type="ECO:0000313" key="1">
    <source>
        <dbReference type="EMBL" id="QLH07247.1"/>
    </source>
</evidence>
<name>A0A7D5M838_9ARCH</name>
<evidence type="ECO:0008006" key="3">
    <source>
        <dbReference type="Google" id="ProtNLM"/>
    </source>
</evidence>
<protein>
    <recommendedName>
        <fullName evidence="3">Dodecin domain-containing protein</fullName>
    </recommendedName>
</protein>
<dbReference type="Proteomes" id="UP000509478">
    <property type="component" value="Chromosome"/>
</dbReference>